<protein>
    <recommendedName>
        <fullName evidence="4">BHLH domain-containing protein</fullName>
    </recommendedName>
</protein>
<evidence type="ECO:0008006" key="4">
    <source>
        <dbReference type="Google" id="ProtNLM"/>
    </source>
</evidence>
<dbReference type="Proteomes" id="UP000823674">
    <property type="component" value="Chromosome A01"/>
</dbReference>
<feature type="region of interest" description="Disordered" evidence="1">
    <location>
        <begin position="59"/>
        <end position="81"/>
    </location>
</feature>
<feature type="region of interest" description="Disordered" evidence="1">
    <location>
        <begin position="1"/>
        <end position="24"/>
    </location>
</feature>
<proteinExistence type="predicted"/>
<name>A0ABQ7NPE6_BRACM</name>
<evidence type="ECO:0000256" key="1">
    <source>
        <dbReference type="SAM" id="MobiDB-lite"/>
    </source>
</evidence>
<sequence>MKENVKRMKRNAKSRERERERERERFTKHIQKEISEDKWCEFNPHKDRSHLKILREMIRDREGREVPGETEEGKKDVDQRK</sequence>
<organism evidence="2 3">
    <name type="scientific">Brassica rapa subsp. trilocularis</name>
    <dbReference type="NCBI Taxonomy" id="1813537"/>
    <lineage>
        <taxon>Eukaryota</taxon>
        <taxon>Viridiplantae</taxon>
        <taxon>Streptophyta</taxon>
        <taxon>Embryophyta</taxon>
        <taxon>Tracheophyta</taxon>
        <taxon>Spermatophyta</taxon>
        <taxon>Magnoliopsida</taxon>
        <taxon>eudicotyledons</taxon>
        <taxon>Gunneridae</taxon>
        <taxon>Pentapetalae</taxon>
        <taxon>rosids</taxon>
        <taxon>malvids</taxon>
        <taxon>Brassicales</taxon>
        <taxon>Brassicaceae</taxon>
        <taxon>Brassiceae</taxon>
        <taxon>Brassica</taxon>
    </lineage>
</organism>
<feature type="compositionally biased region" description="Basic and acidic residues" evidence="1">
    <location>
        <begin position="13"/>
        <end position="24"/>
    </location>
</feature>
<accession>A0ABQ7NPE6</accession>
<keyword evidence="3" id="KW-1185">Reference proteome</keyword>
<evidence type="ECO:0000313" key="2">
    <source>
        <dbReference type="EMBL" id="KAG5412743.1"/>
    </source>
</evidence>
<reference evidence="2 3" key="1">
    <citation type="submission" date="2021-03" db="EMBL/GenBank/DDBJ databases">
        <authorList>
            <person name="King G.J."/>
            <person name="Bancroft I."/>
            <person name="Baten A."/>
            <person name="Bloomfield J."/>
            <person name="Borpatragohain P."/>
            <person name="He Z."/>
            <person name="Irish N."/>
            <person name="Irwin J."/>
            <person name="Liu K."/>
            <person name="Mauleon R.P."/>
            <person name="Moore J."/>
            <person name="Morris R."/>
            <person name="Ostergaard L."/>
            <person name="Wang B."/>
            <person name="Wells R."/>
        </authorList>
    </citation>
    <scope>NUCLEOTIDE SEQUENCE [LARGE SCALE GENOMIC DNA]</scope>
    <source>
        <strain evidence="2">R-o-18</strain>
        <tissue evidence="2">Leaf</tissue>
    </source>
</reference>
<dbReference type="EMBL" id="JADBGQ010000001">
    <property type="protein sequence ID" value="KAG5412743.1"/>
    <property type="molecule type" value="Genomic_DNA"/>
</dbReference>
<evidence type="ECO:0000313" key="3">
    <source>
        <dbReference type="Proteomes" id="UP000823674"/>
    </source>
</evidence>
<comment type="caution">
    <text evidence="2">The sequence shown here is derived from an EMBL/GenBank/DDBJ whole genome shotgun (WGS) entry which is preliminary data.</text>
</comment>
<gene>
    <name evidence="2" type="primary">A01p003670.1_BraROA</name>
    <name evidence="2" type="ORF">IGI04_000310</name>
</gene>